<reference evidence="1 2" key="1">
    <citation type="submission" date="2019-04" db="EMBL/GenBank/DDBJ databases">
        <title>Herbidospora sp. NEAU-GS14.nov., a novel actinomycete isolated from soil.</title>
        <authorList>
            <person name="Han L."/>
        </authorList>
    </citation>
    <scope>NUCLEOTIDE SEQUENCE [LARGE SCALE GENOMIC DNA]</scope>
    <source>
        <strain evidence="1 2">NEAU-GS14</strain>
    </source>
</reference>
<name>A0A4U3MAD2_9ACTN</name>
<evidence type="ECO:0000313" key="1">
    <source>
        <dbReference type="EMBL" id="TKK85259.1"/>
    </source>
</evidence>
<protein>
    <submittedName>
        <fullName evidence="1">Uncharacterized protein</fullName>
    </submittedName>
</protein>
<organism evidence="1 2">
    <name type="scientific">Herbidospora galbida</name>
    <dbReference type="NCBI Taxonomy" id="2575442"/>
    <lineage>
        <taxon>Bacteria</taxon>
        <taxon>Bacillati</taxon>
        <taxon>Actinomycetota</taxon>
        <taxon>Actinomycetes</taxon>
        <taxon>Streptosporangiales</taxon>
        <taxon>Streptosporangiaceae</taxon>
        <taxon>Herbidospora</taxon>
    </lineage>
</organism>
<keyword evidence="2" id="KW-1185">Reference proteome</keyword>
<sequence length="62" mass="6779">MPLLDSGEDLIGLDEGMFYIQDVDGFDGSDFPSERAWLNVMDDCITVSASDMALTASVRLEC</sequence>
<evidence type="ECO:0000313" key="2">
    <source>
        <dbReference type="Proteomes" id="UP000308705"/>
    </source>
</evidence>
<dbReference type="Proteomes" id="UP000308705">
    <property type="component" value="Unassembled WGS sequence"/>
</dbReference>
<gene>
    <name evidence="1" type="ORF">FDA94_26695</name>
</gene>
<accession>A0A4U3MAD2</accession>
<dbReference type="RefSeq" id="WP_137249822.1">
    <property type="nucleotide sequence ID" value="NZ_SZQA01000029.1"/>
</dbReference>
<dbReference type="EMBL" id="SZQA01000029">
    <property type="protein sequence ID" value="TKK85259.1"/>
    <property type="molecule type" value="Genomic_DNA"/>
</dbReference>
<dbReference type="AlphaFoldDB" id="A0A4U3MAD2"/>
<proteinExistence type="predicted"/>
<comment type="caution">
    <text evidence="1">The sequence shown here is derived from an EMBL/GenBank/DDBJ whole genome shotgun (WGS) entry which is preliminary data.</text>
</comment>